<evidence type="ECO:0000313" key="1">
    <source>
        <dbReference type="EMBL" id="GMI21317.1"/>
    </source>
</evidence>
<sequence length="441" mass="46781">MFDADLLTLNGPSRDPHKLAALTSLHASLLSSSRAPLLDLIPARRLFDSAGLFRTLSRCLSSCPEPKRVFESASPERDLLAIGCLSAFLRCPEFLLVLSKGWEAQTDSGRSLSATQKDVVNETLLAAFFRTILPDPAPAFVERVLRGGTEEAAVATAAYSEMLDAVSMPAFTSFRLHYALPISEFALRALSAYATEGPERDVHLNSVNLLLSAASTPGAAAKLEPAFKLEIADAVAGLAERSDDPALRTGSFDVVMHLLTSGGGVSWAFGSDELLSSVLDVRAGCEREARAKLVCLVHLCARPEGVALLAQQPGALADLCALAADKDAPTSLLALHTLSRLTKHKALARMLLGVPGFLSNISARAGADLEDVIKGANFACGLDGEIKAPASKLEVLLARQSADYVNDMLAAVSLASKILLIVTAQMEEVNKKIKKRGVVAR</sequence>
<dbReference type="SUPFAM" id="SSF48371">
    <property type="entry name" value="ARM repeat"/>
    <property type="match status" value="1"/>
</dbReference>
<dbReference type="InterPro" id="IPR016024">
    <property type="entry name" value="ARM-type_fold"/>
</dbReference>
<keyword evidence="2" id="KW-1185">Reference proteome</keyword>
<reference evidence="1 2" key="1">
    <citation type="journal article" date="2023" name="Commun. Biol.">
        <title>Genome analysis of Parmales, the sister group of diatoms, reveals the evolutionary specialization of diatoms from phago-mixotrophs to photoautotrophs.</title>
        <authorList>
            <person name="Ban H."/>
            <person name="Sato S."/>
            <person name="Yoshikawa S."/>
            <person name="Yamada K."/>
            <person name="Nakamura Y."/>
            <person name="Ichinomiya M."/>
            <person name="Sato N."/>
            <person name="Blanc-Mathieu R."/>
            <person name="Endo H."/>
            <person name="Kuwata A."/>
            <person name="Ogata H."/>
        </authorList>
    </citation>
    <scope>NUCLEOTIDE SEQUENCE [LARGE SCALE GENOMIC DNA]</scope>
</reference>
<evidence type="ECO:0000313" key="2">
    <source>
        <dbReference type="Proteomes" id="UP001165060"/>
    </source>
</evidence>
<evidence type="ECO:0008006" key="3">
    <source>
        <dbReference type="Google" id="ProtNLM"/>
    </source>
</evidence>
<protein>
    <recommendedName>
        <fullName evidence="3">UNC-45/Cro1/She4 central domain-containing protein</fullName>
    </recommendedName>
</protein>
<organism evidence="1 2">
    <name type="scientific">Tetraparma gracilis</name>
    <dbReference type="NCBI Taxonomy" id="2962635"/>
    <lineage>
        <taxon>Eukaryota</taxon>
        <taxon>Sar</taxon>
        <taxon>Stramenopiles</taxon>
        <taxon>Ochrophyta</taxon>
        <taxon>Bolidophyceae</taxon>
        <taxon>Parmales</taxon>
        <taxon>Triparmaceae</taxon>
        <taxon>Tetraparma</taxon>
    </lineage>
</organism>
<name>A0ABQ6M7X3_9STRA</name>
<dbReference type="Proteomes" id="UP001165060">
    <property type="component" value="Unassembled WGS sequence"/>
</dbReference>
<comment type="caution">
    <text evidence="1">The sequence shown here is derived from an EMBL/GenBank/DDBJ whole genome shotgun (WGS) entry which is preliminary data.</text>
</comment>
<proteinExistence type="predicted"/>
<dbReference type="EMBL" id="BRYB01000046">
    <property type="protein sequence ID" value="GMI21317.1"/>
    <property type="molecule type" value="Genomic_DNA"/>
</dbReference>
<gene>
    <name evidence="1" type="ORF">TeGR_g4862</name>
</gene>
<accession>A0ABQ6M7X3</accession>